<dbReference type="Pfam" id="PF20125">
    <property type="entry name" value="DUF6515"/>
    <property type="match status" value="1"/>
</dbReference>
<dbReference type="EMBL" id="PSNX01000016">
    <property type="protein sequence ID" value="PPE65097.1"/>
    <property type="molecule type" value="Genomic_DNA"/>
</dbReference>
<dbReference type="Proteomes" id="UP000238605">
    <property type="component" value="Unassembled WGS sequence"/>
</dbReference>
<evidence type="ECO:0000313" key="2">
    <source>
        <dbReference type="EMBL" id="PPE65097.1"/>
    </source>
</evidence>
<reference evidence="2 3" key="1">
    <citation type="submission" date="2018-02" db="EMBL/GenBank/DDBJ databases">
        <title>Reclassifiation of [Polyangium] brachysporum DSM 7029 as Guopingzhaonella breviflexa gen. nov., sp. nov., a member of the family Comamonadaceae.</title>
        <authorList>
            <person name="Tang B."/>
        </authorList>
    </citation>
    <scope>NUCLEOTIDE SEQUENCE [LARGE SCALE GENOMIC DNA]</scope>
    <source>
        <strain evidence="2 3">BCRC 80649</strain>
    </source>
</reference>
<keyword evidence="3" id="KW-1185">Reference proteome</keyword>
<protein>
    <recommendedName>
        <fullName evidence="4">Glycine zipper family protein</fullName>
    </recommendedName>
</protein>
<sequence length="325" mass="36421">MRCAEPVHQETIMSPTFLRSVLSTLPALALLTGLGASPAWAQEGWRAQGRDSGRGEAQDRRHPMARAADQNQGPRVGERYGEGQRQPRIGESRLSGDRPPPDRRGERPASLRDGSGSGWQEQRRDRDRDRDDDRRHSGPGRSYQSSGPGWQPIPRSAPPRPGYTVYHRPPASYHTVYLGSPYWFYQGAWYSQRGNAYVVVRPPVGLYMTSLPYYHRVVYVGPSVYYVAHDVYYAPVATGGYQVVEPPAEAASAAFDYPIAYPARNQSAQQQADDQFQCHEWAVQLSQFDPTLLGSGQPMNDSPTLRDNYVRAWSACMEGRGYSVR</sequence>
<dbReference type="AlphaFoldDB" id="A0A2S5SRB1"/>
<feature type="compositionally biased region" description="Basic and acidic residues" evidence="1">
    <location>
        <begin position="121"/>
        <end position="136"/>
    </location>
</feature>
<proteinExistence type="predicted"/>
<organism evidence="2 3">
    <name type="scientific">Caldimonas caldifontis</name>
    <dbReference type="NCBI Taxonomy" id="1452508"/>
    <lineage>
        <taxon>Bacteria</taxon>
        <taxon>Pseudomonadati</taxon>
        <taxon>Pseudomonadota</taxon>
        <taxon>Betaproteobacteria</taxon>
        <taxon>Burkholderiales</taxon>
        <taxon>Sphaerotilaceae</taxon>
        <taxon>Caldimonas</taxon>
    </lineage>
</organism>
<gene>
    <name evidence="2" type="ORF">C1704_15850</name>
</gene>
<evidence type="ECO:0000256" key="1">
    <source>
        <dbReference type="SAM" id="MobiDB-lite"/>
    </source>
</evidence>
<name>A0A2S5SRB1_9BURK</name>
<feature type="compositionally biased region" description="Basic and acidic residues" evidence="1">
    <location>
        <begin position="88"/>
        <end position="110"/>
    </location>
</feature>
<feature type="region of interest" description="Disordered" evidence="1">
    <location>
        <begin position="45"/>
        <end position="156"/>
    </location>
</feature>
<comment type="caution">
    <text evidence="2">The sequence shown here is derived from an EMBL/GenBank/DDBJ whole genome shotgun (WGS) entry which is preliminary data.</text>
</comment>
<dbReference type="InterPro" id="IPR045398">
    <property type="entry name" value="DUF6515"/>
</dbReference>
<evidence type="ECO:0000313" key="3">
    <source>
        <dbReference type="Proteomes" id="UP000238605"/>
    </source>
</evidence>
<accession>A0A2S5SRB1</accession>
<evidence type="ECO:0008006" key="4">
    <source>
        <dbReference type="Google" id="ProtNLM"/>
    </source>
</evidence>
<feature type="compositionally biased region" description="Basic and acidic residues" evidence="1">
    <location>
        <begin position="48"/>
        <end position="62"/>
    </location>
</feature>